<accession>A0A842I0E1</accession>
<protein>
    <submittedName>
        <fullName evidence="1">Uncharacterized protein</fullName>
    </submittedName>
</protein>
<evidence type="ECO:0000313" key="1">
    <source>
        <dbReference type="EMBL" id="MBC2834092.1"/>
    </source>
</evidence>
<sequence length="64" mass="6360">MRRQCFAAGAAGAGTALGLPRAGEDVTKTRGHGAATAFIHRAGQDGAPCLACGLDSLLLSLHNG</sequence>
<gene>
    <name evidence="1" type="ORF">H7F16_01145</name>
</gene>
<proteinExistence type="predicted"/>
<comment type="caution">
    <text evidence="1">The sequence shown here is derived from an EMBL/GenBank/DDBJ whole genome shotgun (WGS) entry which is preliminary data.</text>
</comment>
<reference evidence="1 2" key="1">
    <citation type="journal article" date="2017" name="Int. J. Syst. Evol. Microbiol.">
        <title>Gemmobacter straminiformis sp. nov., isolated from an artificial fountain.</title>
        <authorList>
            <person name="Kang J.Y."/>
            <person name="Kim M.J."/>
            <person name="Chun J."/>
            <person name="Son K.P."/>
            <person name="Jahng K.Y."/>
        </authorList>
    </citation>
    <scope>NUCLEOTIDE SEQUENCE [LARGE SCALE GENOMIC DNA]</scope>
    <source>
        <strain evidence="1 2">CAM-8</strain>
    </source>
</reference>
<dbReference type="AlphaFoldDB" id="A0A842I0E1"/>
<organism evidence="1 2">
    <name type="scientific">Paragemmobacter straminiformis</name>
    <dbReference type="NCBI Taxonomy" id="2045119"/>
    <lineage>
        <taxon>Bacteria</taxon>
        <taxon>Pseudomonadati</taxon>
        <taxon>Pseudomonadota</taxon>
        <taxon>Alphaproteobacteria</taxon>
        <taxon>Rhodobacterales</taxon>
        <taxon>Paracoccaceae</taxon>
        <taxon>Paragemmobacter</taxon>
    </lineage>
</organism>
<dbReference type="Proteomes" id="UP000555411">
    <property type="component" value="Unassembled WGS sequence"/>
</dbReference>
<keyword evidence="2" id="KW-1185">Reference proteome</keyword>
<dbReference type="EMBL" id="JACLQD010000001">
    <property type="protein sequence ID" value="MBC2834092.1"/>
    <property type="molecule type" value="Genomic_DNA"/>
</dbReference>
<evidence type="ECO:0000313" key="2">
    <source>
        <dbReference type="Proteomes" id="UP000555411"/>
    </source>
</evidence>
<name>A0A842I0E1_9RHOB</name>
<dbReference type="RefSeq" id="WP_185795721.1">
    <property type="nucleotide sequence ID" value="NZ_JACLQD010000001.1"/>
</dbReference>